<feature type="domain" description="DUF4351" evidence="1">
    <location>
        <begin position="92"/>
        <end position="143"/>
    </location>
</feature>
<evidence type="ECO:0000313" key="2">
    <source>
        <dbReference type="EMBL" id="MFC4296716.1"/>
    </source>
</evidence>
<sequence length="146" mass="16956">MAPSNPFAVLIMAQLQANHHPDKRTRLRPKFELVRGLRRYGYGPNVAVQIHRLIDWMIALPTDLEPEYMQAVRALTEENKMAYVTSLERVVRDETQANTLLRQIERRFGPVDEATTQRVRSARCPALETWLLNILDAETLEDVFRD</sequence>
<dbReference type="InterPro" id="IPR025587">
    <property type="entry name" value="DUF4351"/>
</dbReference>
<name>A0ABV8RWV2_9BURK</name>
<proteinExistence type="predicted"/>
<gene>
    <name evidence="2" type="ORF">ACFO0J_01520</name>
</gene>
<accession>A0ABV8RWV2</accession>
<dbReference type="EMBL" id="JBHSDY010000001">
    <property type="protein sequence ID" value="MFC4296716.1"/>
    <property type="molecule type" value="Genomic_DNA"/>
</dbReference>
<dbReference type="Proteomes" id="UP001595756">
    <property type="component" value="Unassembled WGS sequence"/>
</dbReference>
<dbReference type="PANTHER" id="PTHR35586">
    <property type="entry name" value="SLL1691 PROTEIN"/>
    <property type="match status" value="1"/>
</dbReference>
<dbReference type="RefSeq" id="WP_376811295.1">
    <property type="nucleotide sequence ID" value="NZ_JBHSDY010000001.1"/>
</dbReference>
<protein>
    <submittedName>
        <fullName evidence="2">DUF4351 domain-containing protein</fullName>
    </submittedName>
</protein>
<reference evidence="3" key="1">
    <citation type="journal article" date="2019" name="Int. J. Syst. Evol. Microbiol.">
        <title>The Global Catalogue of Microorganisms (GCM) 10K type strain sequencing project: providing services to taxonomists for standard genome sequencing and annotation.</title>
        <authorList>
            <consortium name="The Broad Institute Genomics Platform"/>
            <consortium name="The Broad Institute Genome Sequencing Center for Infectious Disease"/>
            <person name="Wu L."/>
            <person name="Ma J."/>
        </authorList>
    </citation>
    <scope>NUCLEOTIDE SEQUENCE [LARGE SCALE GENOMIC DNA]</scope>
    <source>
        <strain evidence="3">CGMCC 1.19029</strain>
    </source>
</reference>
<organism evidence="2 3">
    <name type="scientific">Castellaniella hirudinis</name>
    <dbReference type="NCBI Taxonomy" id="1144617"/>
    <lineage>
        <taxon>Bacteria</taxon>
        <taxon>Pseudomonadati</taxon>
        <taxon>Pseudomonadota</taxon>
        <taxon>Betaproteobacteria</taxon>
        <taxon>Burkholderiales</taxon>
        <taxon>Alcaligenaceae</taxon>
        <taxon>Castellaniella</taxon>
    </lineage>
</organism>
<evidence type="ECO:0000313" key="3">
    <source>
        <dbReference type="Proteomes" id="UP001595756"/>
    </source>
</evidence>
<dbReference type="Pfam" id="PF14261">
    <property type="entry name" value="DUF4351"/>
    <property type="match status" value="1"/>
</dbReference>
<evidence type="ECO:0000259" key="1">
    <source>
        <dbReference type="Pfam" id="PF14261"/>
    </source>
</evidence>
<keyword evidence="3" id="KW-1185">Reference proteome</keyword>
<dbReference type="PANTHER" id="PTHR35586:SF1">
    <property type="entry name" value="SLL1691 PROTEIN"/>
    <property type="match status" value="1"/>
</dbReference>
<comment type="caution">
    <text evidence="2">The sequence shown here is derived from an EMBL/GenBank/DDBJ whole genome shotgun (WGS) entry which is preliminary data.</text>
</comment>